<sequence>MSNQFLSIKPRTSVVLATVLALAVWLAMSLSAPEAVAKIYKWRDDKGKLHFTDNPSKIPLKYREEQKIQTYETPPETTNPVKLKVPEPVPKNHVVPLTPIGNGNYIVEVMINGRIPGRFVVDTGASSVTLSEELGRKVHRNLGALPKLQVQTGGGMVDSPLLLLRSLKVGSAKVENVEANVNPFLGEGFDGLLGMSFLGDFQVRVDSTDDALILDPLGKKGEATWGGKPSIWWQRRYEAYISKMLGYRMMAERNKNDFRARNNFNKLSQFYEELYQSLDKRATRVDLPQEFRMDPKNMRVQLP</sequence>
<dbReference type="RefSeq" id="WP_005007520.1">
    <property type="nucleotide sequence ID" value="NZ_HG422173.1"/>
</dbReference>
<dbReference type="InterPro" id="IPR025392">
    <property type="entry name" value="DUF4124"/>
</dbReference>
<dbReference type="SUPFAM" id="SSF50630">
    <property type="entry name" value="Acid proteases"/>
    <property type="match status" value="1"/>
</dbReference>
<accession>M1YIC0</accession>
<dbReference type="GO" id="GO:0006508">
    <property type="term" value="P:proteolysis"/>
    <property type="evidence" value="ECO:0007669"/>
    <property type="project" value="InterPro"/>
</dbReference>
<evidence type="ECO:0000259" key="1">
    <source>
        <dbReference type="Pfam" id="PF13511"/>
    </source>
</evidence>
<reference evidence="2 3" key="1">
    <citation type="journal article" date="2013" name="Front. Microbiol.">
        <title>The genome of Nitrospina gracilis illuminates the metabolism and evolution of the major marine nitrite oxidizer.</title>
        <authorList>
            <person name="Luecker S."/>
            <person name="Nowka B."/>
            <person name="Rattei T."/>
            <person name="Spieck E."/>
            <person name="and Daims H."/>
        </authorList>
    </citation>
    <scope>NUCLEOTIDE SEQUENCE [LARGE SCALE GENOMIC DNA]</scope>
    <source>
        <strain evidence="2 3">3/211</strain>
    </source>
</reference>
<dbReference type="STRING" id="1266370.NITGR_260021"/>
<dbReference type="EMBL" id="CAQJ01000029">
    <property type="protein sequence ID" value="CCQ90216.1"/>
    <property type="molecule type" value="Genomic_DNA"/>
</dbReference>
<dbReference type="CDD" id="cd05483">
    <property type="entry name" value="retropepsin_like_bacteria"/>
    <property type="match status" value="1"/>
</dbReference>
<keyword evidence="3" id="KW-1185">Reference proteome</keyword>
<gene>
    <name evidence="2" type="ORF">NITGR_260021</name>
</gene>
<dbReference type="InterPro" id="IPR021109">
    <property type="entry name" value="Peptidase_aspartic_dom_sf"/>
</dbReference>
<dbReference type="InterPro" id="IPR001969">
    <property type="entry name" value="Aspartic_peptidase_AS"/>
</dbReference>
<evidence type="ECO:0000313" key="2">
    <source>
        <dbReference type="EMBL" id="CCQ90216.1"/>
    </source>
</evidence>
<dbReference type="Gene3D" id="2.40.70.10">
    <property type="entry name" value="Acid Proteases"/>
    <property type="match status" value="1"/>
</dbReference>
<name>M1YIC0_NITG3</name>
<organism evidence="2 3">
    <name type="scientific">Nitrospina gracilis (strain 3/211)</name>
    <dbReference type="NCBI Taxonomy" id="1266370"/>
    <lineage>
        <taxon>Bacteria</taxon>
        <taxon>Pseudomonadati</taxon>
        <taxon>Nitrospinota/Tectimicrobiota group</taxon>
        <taxon>Nitrospinota</taxon>
        <taxon>Nitrospinia</taxon>
        <taxon>Nitrospinales</taxon>
        <taxon>Nitrospinaceae</taxon>
        <taxon>Nitrospina</taxon>
    </lineage>
</organism>
<dbReference type="PROSITE" id="PS00141">
    <property type="entry name" value="ASP_PROTEASE"/>
    <property type="match status" value="1"/>
</dbReference>
<dbReference type="OrthoDB" id="5394411at2"/>
<comment type="caution">
    <text evidence="2">The sequence shown here is derived from an EMBL/GenBank/DDBJ whole genome shotgun (WGS) entry which is preliminary data.</text>
</comment>
<dbReference type="HOGENOM" id="CLU_992821_0_0_0"/>
<protein>
    <recommendedName>
        <fullName evidence="1">DUF4124 domain-containing protein</fullName>
    </recommendedName>
</protein>
<dbReference type="InterPro" id="IPR034122">
    <property type="entry name" value="Retropepsin-like_bacterial"/>
</dbReference>
<dbReference type="GO" id="GO:0004190">
    <property type="term" value="F:aspartic-type endopeptidase activity"/>
    <property type="evidence" value="ECO:0007669"/>
    <property type="project" value="InterPro"/>
</dbReference>
<evidence type="ECO:0000313" key="3">
    <source>
        <dbReference type="Proteomes" id="UP000011704"/>
    </source>
</evidence>
<dbReference type="InParanoid" id="M1YIC0"/>
<dbReference type="Proteomes" id="UP000011704">
    <property type="component" value="Unassembled WGS sequence"/>
</dbReference>
<feature type="domain" description="DUF4124" evidence="1">
    <location>
        <begin position="26"/>
        <end position="78"/>
    </location>
</feature>
<dbReference type="AlphaFoldDB" id="M1YIC0"/>
<dbReference type="Pfam" id="PF13650">
    <property type="entry name" value="Asp_protease_2"/>
    <property type="match status" value="1"/>
</dbReference>
<proteinExistence type="predicted"/>
<dbReference type="Pfam" id="PF13511">
    <property type="entry name" value="DUF4124"/>
    <property type="match status" value="1"/>
</dbReference>